<sequence>MEEQETAAQLEAKVVPTKQEPAESLKADDELTRLQQMTADSKVHEETMHEEPQQEEDDTIKRSIYVGNVDYGSTPQELVQHFASCGKIQRVTIMVDKMTGHPKGYAYIEFAEEGGASSALALSNTTFRDRVLKVLPKRKNIAGYTATVRGGGRRAGYMPMYGMPYGPAATLKGFHRGGRRGGIRGGPF</sequence>
<dbReference type="RefSeq" id="XP_011131023.1">
    <property type="nucleotide sequence ID" value="XM_011132721.1"/>
</dbReference>
<proteinExistence type="predicted"/>
<organism evidence="5 6">
    <name type="scientific">Gregarina niphandrodes</name>
    <name type="common">Septate eugregarine</name>
    <dbReference type="NCBI Taxonomy" id="110365"/>
    <lineage>
        <taxon>Eukaryota</taxon>
        <taxon>Sar</taxon>
        <taxon>Alveolata</taxon>
        <taxon>Apicomplexa</taxon>
        <taxon>Conoidasida</taxon>
        <taxon>Gregarinasina</taxon>
        <taxon>Eugregarinorida</taxon>
        <taxon>Gregarinidae</taxon>
        <taxon>Gregarina</taxon>
    </lineage>
</organism>
<dbReference type="CDD" id="cd12306">
    <property type="entry name" value="RRM_II_PABPs"/>
    <property type="match status" value="1"/>
</dbReference>
<dbReference type="eggNOG" id="KOG4209">
    <property type="taxonomic scope" value="Eukaryota"/>
</dbReference>
<dbReference type="VEuPathDB" id="CryptoDB:GNI_096620"/>
<dbReference type="Pfam" id="PF00076">
    <property type="entry name" value="RRM_1"/>
    <property type="match status" value="1"/>
</dbReference>
<dbReference type="Proteomes" id="UP000019763">
    <property type="component" value="Unassembled WGS sequence"/>
</dbReference>
<feature type="region of interest" description="Disordered" evidence="3">
    <location>
        <begin position="1"/>
        <end position="58"/>
    </location>
</feature>
<dbReference type="Gene3D" id="3.30.70.330">
    <property type="match status" value="1"/>
</dbReference>
<keyword evidence="1 2" id="KW-0694">RNA-binding</keyword>
<name>A0A023B517_GRENI</name>
<keyword evidence="6" id="KW-1185">Reference proteome</keyword>
<dbReference type="EMBL" id="AFNH02000723">
    <property type="protein sequence ID" value="EZG57857.1"/>
    <property type="molecule type" value="Genomic_DNA"/>
</dbReference>
<evidence type="ECO:0000256" key="1">
    <source>
        <dbReference type="ARBA" id="ARBA00022884"/>
    </source>
</evidence>
<dbReference type="GO" id="GO:0008143">
    <property type="term" value="F:poly(A) binding"/>
    <property type="evidence" value="ECO:0007669"/>
    <property type="project" value="TreeGrafter"/>
</dbReference>
<evidence type="ECO:0000256" key="3">
    <source>
        <dbReference type="SAM" id="MobiDB-lite"/>
    </source>
</evidence>
<evidence type="ECO:0000313" key="5">
    <source>
        <dbReference type="EMBL" id="EZG57857.1"/>
    </source>
</evidence>
<evidence type="ECO:0000256" key="2">
    <source>
        <dbReference type="PROSITE-ProRule" id="PRU00176"/>
    </source>
</evidence>
<dbReference type="PROSITE" id="PS50102">
    <property type="entry name" value="RRM"/>
    <property type="match status" value="1"/>
</dbReference>
<dbReference type="PANTHER" id="PTHR23236">
    <property type="entry name" value="EUKARYOTIC TRANSLATION INITIATION FACTOR 4B/4H"/>
    <property type="match status" value="1"/>
</dbReference>
<dbReference type="SUPFAM" id="SSF54928">
    <property type="entry name" value="RNA-binding domain, RBD"/>
    <property type="match status" value="1"/>
</dbReference>
<protein>
    <submittedName>
        <fullName evidence="5">RNA recognition motif protein</fullName>
    </submittedName>
</protein>
<evidence type="ECO:0000313" key="6">
    <source>
        <dbReference type="Proteomes" id="UP000019763"/>
    </source>
</evidence>
<feature type="domain" description="RRM" evidence="4">
    <location>
        <begin position="62"/>
        <end position="139"/>
    </location>
</feature>
<dbReference type="SMART" id="SM00360">
    <property type="entry name" value="RRM"/>
    <property type="match status" value="1"/>
</dbReference>
<dbReference type="OMA" id="PGHAERM"/>
<dbReference type="InterPro" id="IPR000504">
    <property type="entry name" value="RRM_dom"/>
</dbReference>
<feature type="compositionally biased region" description="Basic and acidic residues" evidence="3">
    <location>
        <begin position="41"/>
        <end position="52"/>
    </location>
</feature>
<dbReference type="AlphaFoldDB" id="A0A023B517"/>
<reference evidence="5" key="1">
    <citation type="submission" date="2013-12" db="EMBL/GenBank/DDBJ databases">
        <authorList>
            <person name="Omoto C.K."/>
            <person name="Sibley D."/>
            <person name="Venepally P."/>
            <person name="Hadjithomas M."/>
            <person name="Karamycheva S."/>
            <person name="Brunk B."/>
            <person name="Roos D."/>
            <person name="Caler E."/>
            <person name="Lorenzi H."/>
        </authorList>
    </citation>
    <scope>NUCLEOTIDE SEQUENCE</scope>
</reference>
<comment type="caution">
    <text evidence="5">The sequence shown here is derived from an EMBL/GenBank/DDBJ whole genome shotgun (WGS) entry which is preliminary data.</text>
</comment>
<evidence type="ECO:0000259" key="4">
    <source>
        <dbReference type="PROSITE" id="PS50102"/>
    </source>
</evidence>
<dbReference type="OrthoDB" id="4726at2759"/>
<dbReference type="PANTHER" id="PTHR23236:SF12">
    <property type="entry name" value="EUKARYOTIC INITIATION FACTOR 4B-RELATED"/>
    <property type="match status" value="1"/>
</dbReference>
<dbReference type="InterPro" id="IPR012677">
    <property type="entry name" value="Nucleotide-bd_a/b_plait_sf"/>
</dbReference>
<accession>A0A023B517</accession>
<feature type="compositionally biased region" description="Basic and acidic residues" evidence="3">
    <location>
        <begin position="20"/>
        <end position="32"/>
    </location>
</feature>
<gene>
    <name evidence="5" type="ORF">GNI_096620</name>
</gene>
<dbReference type="GeneID" id="22913440"/>
<dbReference type="InterPro" id="IPR035979">
    <property type="entry name" value="RBD_domain_sf"/>
</dbReference>